<dbReference type="Proteomes" id="UP000827724">
    <property type="component" value="Unassembled WGS sequence"/>
</dbReference>
<sequence>MAAFATSVDASVSMVDFARSGYNIVSRPSTGPGSGSSSGSTSSSNGRCERGILCSYLLFKHHSENIFHIARLASARDARQAVRRIPQVLGRHHGIGLDFCVLRPRFRQKLLQVAPAFRQQLGLACRHAQQVLQVDGHLRHPRKGVDHGLGQRMNSSRVLALRGRAQAGLLARYCGYWGWPQLGGPFAYTLAESVQQAFECRRLDRVSLVDHDEMRFGGGGDVQRFLVVQDERTRRPRLDRRQNHDNIRVLRLLLRPADSLQLHGPDRARRARRPWSATARPESGRVCEGAQVPSNVEAGLHNVPRRAGFARHNRRLAPDDQVHQRALAYVWRPQQGDPDAAPQQLAPLAALLVQANAPEDAIYQFRHVAQQIRGRLVEVLIL</sequence>
<accession>A0A9P8U171</accession>
<dbReference type="EMBL" id="JAIWOZ010000001">
    <property type="protein sequence ID" value="KAH6611349.1"/>
    <property type="molecule type" value="Genomic_DNA"/>
</dbReference>
<name>A0A9P8U171_9HYPO</name>
<dbReference type="OrthoDB" id="4900642at2759"/>
<feature type="region of interest" description="Disordered" evidence="1">
    <location>
        <begin position="265"/>
        <end position="284"/>
    </location>
</feature>
<proteinExistence type="predicted"/>
<organism evidence="2 3">
    <name type="scientific">Trichoderma cornu-damae</name>
    <dbReference type="NCBI Taxonomy" id="654480"/>
    <lineage>
        <taxon>Eukaryota</taxon>
        <taxon>Fungi</taxon>
        <taxon>Dikarya</taxon>
        <taxon>Ascomycota</taxon>
        <taxon>Pezizomycotina</taxon>
        <taxon>Sordariomycetes</taxon>
        <taxon>Hypocreomycetidae</taxon>
        <taxon>Hypocreales</taxon>
        <taxon>Hypocreaceae</taxon>
        <taxon>Trichoderma</taxon>
    </lineage>
</organism>
<gene>
    <name evidence="2" type="ORF">Trco_001369</name>
</gene>
<keyword evidence="3" id="KW-1185">Reference proteome</keyword>
<evidence type="ECO:0000313" key="2">
    <source>
        <dbReference type="EMBL" id="KAH6611349.1"/>
    </source>
</evidence>
<comment type="caution">
    <text evidence="2">The sequence shown here is derived from an EMBL/GenBank/DDBJ whole genome shotgun (WGS) entry which is preliminary data.</text>
</comment>
<protein>
    <submittedName>
        <fullName evidence="2">Uncharacterized protein</fullName>
    </submittedName>
</protein>
<evidence type="ECO:0000313" key="3">
    <source>
        <dbReference type="Proteomes" id="UP000827724"/>
    </source>
</evidence>
<dbReference type="AlphaFoldDB" id="A0A9P8U171"/>
<reference evidence="2" key="1">
    <citation type="submission" date="2021-08" db="EMBL/GenBank/DDBJ databases">
        <title>Chromosome-Level Trichoderma cornu-damae using Hi-C Data.</title>
        <authorList>
            <person name="Kim C.S."/>
        </authorList>
    </citation>
    <scope>NUCLEOTIDE SEQUENCE</scope>
    <source>
        <strain evidence="2">KA19-0412C</strain>
    </source>
</reference>
<evidence type="ECO:0000256" key="1">
    <source>
        <dbReference type="SAM" id="MobiDB-lite"/>
    </source>
</evidence>